<dbReference type="EMBL" id="JABWDY010000309">
    <property type="protein sequence ID" value="KAF5208198.1"/>
    <property type="molecule type" value="Genomic_DNA"/>
</dbReference>
<name>A0A7J6XGI2_THATH</name>
<proteinExistence type="predicted"/>
<reference evidence="1 2" key="1">
    <citation type="submission" date="2020-06" db="EMBL/GenBank/DDBJ databases">
        <title>Transcriptomic and genomic resources for Thalictrum thalictroides and T. hernandezii: Facilitating candidate gene discovery in an emerging model plant lineage.</title>
        <authorList>
            <person name="Arias T."/>
            <person name="Riano-Pachon D.M."/>
            <person name="Di Stilio V.S."/>
        </authorList>
    </citation>
    <scope>NUCLEOTIDE SEQUENCE [LARGE SCALE GENOMIC DNA]</scope>
    <source>
        <strain evidence="2">cv. WT478/WT964</strain>
        <tissue evidence="1">Leaves</tissue>
    </source>
</reference>
<evidence type="ECO:0000313" key="1">
    <source>
        <dbReference type="EMBL" id="KAF5208198.1"/>
    </source>
</evidence>
<keyword evidence="2" id="KW-1185">Reference proteome</keyword>
<dbReference type="Proteomes" id="UP000554482">
    <property type="component" value="Unassembled WGS sequence"/>
</dbReference>
<sequence length="71" mass="8082">MIAGCFPSWLNDTFCFRYAYPPPDSNILTNIVNALIVVSQFYTQSSSLSCCIRLFIGLITHLVFHLEHTKL</sequence>
<organism evidence="1 2">
    <name type="scientific">Thalictrum thalictroides</name>
    <name type="common">Rue-anemone</name>
    <name type="synonym">Anemone thalictroides</name>
    <dbReference type="NCBI Taxonomy" id="46969"/>
    <lineage>
        <taxon>Eukaryota</taxon>
        <taxon>Viridiplantae</taxon>
        <taxon>Streptophyta</taxon>
        <taxon>Embryophyta</taxon>
        <taxon>Tracheophyta</taxon>
        <taxon>Spermatophyta</taxon>
        <taxon>Magnoliopsida</taxon>
        <taxon>Ranunculales</taxon>
        <taxon>Ranunculaceae</taxon>
        <taxon>Thalictroideae</taxon>
        <taxon>Thalictrum</taxon>
    </lineage>
</organism>
<protein>
    <submittedName>
        <fullName evidence="1">Uncharacterized protein</fullName>
    </submittedName>
</protein>
<comment type="caution">
    <text evidence="1">The sequence shown here is derived from an EMBL/GenBank/DDBJ whole genome shotgun (WGS) entry which is preliminary data.</text>
</comment>
<evidence type="ECO:0000313" key="2">
    <source>
        <dbReference type="Proteomes" id="UP000554482"/>
    </source>
</evidence>
<accession>A0A7J6XGI2</accession>
<dbReference type="AlphaFoldDB" id="A0A7J6XGI2"/>
<gene>
    <name evidence="1" type="ORF">FRX31_002215</name>
</gene>